<dbReference type="Pfam" id="PF07277">
    <property type="entry name" value="SapC"/>
    <property type="match status" value="1"/>
</dbReference>
<organism evidence="1 2">
    <name type="scientific">Ruegeria atlantica</name>
    <dbReference type="NCBI Taxonomy" id="81569"/>
    <lineage>
        <taxon>Bacteria</taxon>
        <taxon>Pseudomonadati</taxon>
        <taxon>Pseudomonadota</taxon>
        <taxon>Alphaproteobacteria</taxon>
        <taxon>Rhodobacterales</taxon>
        <taxon>Roseobacteraceae</taxon>
        <taxon>Ruegeria</taxon>
    </lineage>
</organism>
<dbReference type="Proteomes" id="UP000597886">
    <property type="component" value="Unassembled WGS sequence"/>
</dbReference>
<dbReference type="EMBL" id="WVRA01000008">
    <property type="protein sequence ID" value="NOE20051.1"/>
    <property type="molecule type" value="Genomic_DNA"/>
</dbReference>
<comment type="caution">
    <text evidence="1">The sequence shown here is derived from an EMBL/GenBank/DDBJ whole genome shotgun (WGS) entry which is preliminary data.</text>
</comment>
<name>A0AA91C0K7_9RHOB</name>
<dbReference type="InterPro" id="IPR010836">
    <property type="entry name" value="SapC"/>
</dbReference>
<evidence type="ECO:0000313" key="1">
    <source>
        <dbReference type="EMBL" id="NOE20051.1"/>
    </source>
</evidence>
<accession>A0AA91C0K7</accession>
<gene>
    <name evidence="1" type="ORF">GS634_18150</name>
</gene>
<dbReference type="AlphaFoldDB" id="A0AA91C0K7"/>
<protein>
    <submittedName>
        <fullName evidence="1">SapC family protein</fullName>
    </submittedName>
</protein>
<proteinExistence type="predicted"/>
<evidence type="ECO:0000313" key="2">
    <source>
        <dbReference type="Proteomes" id="UP000597886"/>
    </source>
</evidence>
<reference evidence="1" key="1">
    <citation type="submission" date="2019-12" db="EMBL/GenBank/DDBJ databases">
        <title>Ruegeria JWLKs population differentiation of coral mucus and skeleton niches.</title>
        <authorList>
            <person name="Luo D."/>
        </authorList>
    </citation>
    <scope>NUCLEOTIDE SEQUENCE</scope>
    <source>
        <strain evidence="1">HKCCD6181</strain>
    </source>
</reference>
<sequence>MAQNGLTPVNLGRHGHRFWRRFTSFDFARTMADCPVVELEILQAAATFPITFRKSEHGFYPVAVLSMQSDQPTPFVSAHGKWLATYVPSVLRCAPFRPRLIEPDGNGRDELLVDETAELITDNPEDEVFFDKSGQLAPELKKVAAFFRALKESMKHTTHLCRVLADMGLFGPLTTFQGVEFPSGHFGVTQNALEKIPRAHLSLLTSNGGLRLIHAHQISLTHSIWLTHAHARAHREADTSLTQQTTGVSGFLDALVAAQQKEEAMDHCRQEGHHAFL</sequence>
<dbReference type="RefSeq" id="WP_171331469.1">
    <property type="nucleotide sequence ID" value="NZ_WVRA01000008.1"/>
</dbReference>